<dbReference type="RefSeq" id="WP_273926366.1">
    <property type="nucleotide sequence ID" value="NZ_JAQSIO010000002.1"/>
</dbReference>
<dbReference type="Proteomes" id="UP001528672">
    <property type="component" value="Unassembled WGS sequence"/>
</dbReference>
<organism evidence="1 2">
    <name type="scientific">Curvibacter microcysteis</name>
    <dbReference type="NCBI Taxonomy" id="3026419"/>
    <lineage>
        <taxon>Bacteria</taxon>
        <taxon>Pseudomonadati</taxon>
        <taxon>Pseudomonadota</taxon>
        <taxon>Betaproteobacteria</taxon>
        <taxon>Burkholderiales</taxon>
        <taxon>Comamonadaceae</taxon>
        <taxon>Curvibacter</taxon>
    </lineage>
</organism>
<evidence type="ECO:0000313" key="1">
    <source>
        <dbReference type="EMBL" id="MDD0814369.1"/>
    </source>
</evidence>
<name>A0ABT5MEE5_9BURK</name>
<sequence>MVLDILRDRTTVAEAHRADELNPSEVEQLVDEGKRGMENALRSKPLEIKLSDLQQAHGEALLKQLA</sequence>
<keyword evidence="2" id="KW-1185">Reference proteome</keyword>
<accession>A0ABT5MEE5</accession>
<reference evidence="1 2" key="1">
    <citation type="submission" date="2023-02" db="EMBL/GenBank/DDBJ databases">
        <title>Bacterial whole genome sequence for Curvibacter sp. HBC28.</title>
        <authorList>
            <person name="Le V."/>
            <person name="Ko S.-R."/>
            <person name="Ahn C.-Y."/>
            <person name="Oh H.-M."/>
        </authorList>
    </citation>
    <scope>NUCLEOTIDE SEQUENCE [LARGE SCALE GENOMIC DNA]</scope>
    <source>
        <strain evidence="1 2">HBC28</strain>
    </source>
</reference>
<dbReference type="EMBL" id="JAQSIO010000002">
    <property type="protein sequence ID" value="MDD0814369.1"/>
    <property type="molecule type" value="Genomic_DNA"/>
</dbReference>
<proteinExistence type="predicted"/>
<gene>
    <name evidence="1" type="ORF">PSQ39_06980</name>
</gene>
<protein>
    <submittedName>
        <fullName evidence="1">Transposase</fullName>
    </submittedName>
</protein>
<comment type="caution">
    <text evidence="1">The sequence shown here is derived from an EMBL/GenBank/DDBJ whole genome shotgun (WGS) entry which is preliminary data.</text>
</comment>
<evidence type="ECO:0000313" key="2">
    <source>
        <dbReference type="Proteomes" id="UP001528672"/>
    </source>
</evidence>